<dbReference type="Proteomes" id="UP001140206">
    <property type="component" value="Chromosome 4"/>
</dbReference>
<evidence type="ECO:0000256" key="5">
    <source>
        <dbReference type="SAM" id="MobiDB-lite"/>
    </source>
</evidence>
<evidence type="ECO:0000259" key="6">
    <source>
        <dbReference type="Pfam" id="PF00270"/>
    </source>
</evidence>
<dbReference type="GO" id="GO:0004386">
    <property type="term" value="F:helicase activity"/>
    <property type="evidence" value="ECO:0007669"/>
    <property type="project" value="UniProtKB-KW"/>
</dbReference>
<dbReference type="GO" id="GO:0005524">
    <property type="term" value="F:ATP binding"/>
    <property type="evidence" value="ECO:0007669"/>
    <property type="project" value="UniProtKB-KW"/>
</dbReference>
<evidence type="ECO:0000256" key="1">
    <source>
        <dbReference type="ARBA" id="ARBA00022741"/>
    </source>
</evidence>
<dbReference type="GO" id="GO:0003676">
    <property type="term" value="F:nucleic acid binding"/>
    <property type="evidence" value="ECO:0007669"/>
    <property type="project" value="InterPro"/>
</dbReference>
<evidence type="ECO:0000313" key="7">
    <source>
        <dbReference type="EMBL" id="KAJ4763866.1"/>
    </source>
</evidence>
<dbReference type="InterPro" id="IPR011545">
    <property type="entry name" value="DEAD/DEAH_box_helicase_dom"/>
</dbReference>
<feature type="compositionally biased region" description="Low complexity" evidence="5">
    <location>
        <begin position="23"/>
        <end position="36"/>
    </location>
</feature>
<comment type="caution">
    <text evidence="7">The sequence shown here is derived from an EMBL/GenBank/DDBJ whole genome shotgun (WGS) entry which is preliminary data.</text>
</comment>
<sequence length="494" mass="54968">MAKGDDAIRRKKNKSNRKRMRSSESAVSARVSAIIASKRRRKAGKRRICEGMCYSLPTPDDPFNDHHGKKEPEKKKKKKSKGIPGEKQNEKNMVIVDGGILVDQNGPSKFLIVCLNAIKDAWREEGEAEVRDITSWGLYLWTCCCYGFTNVLETSGPCATREQVAWLVSSVSDIVARKEKQGILVPSPCLLYIVPTQERAVQVRSICKPLKALGIHAVSLHPGASIQHQLHGLKSCEPEFLVSTPGRLLELVSLKAVDISSVSFLVIDGLGIGSGEEIRYAEKLNSIKETITSSPHIVVFSDHCDQMAALADNLLGDPITRLSLNDSAISRSVFISQHVHYCQSQELKITKIQEIILQTLRDDCRHKMLVVMKRENKNGLASSGLYWEDCSITNTSSKGSFSLHNREKIMRVVVKDEESLQLDKVENFEMVLLANFPSSVEEYVGILTRIACHSATGALHSLFCQEDAHLAKRLVNLLSECKQAVPQFLLDFDS</sequence>
<dbReference type="EMBL" id="JAMFTS010000004">
    <property type="protein sequence ID" value="KAJ4763866.1"/>
    <property type="molecule type" value="Genomic_DNA"/>
</dbReference>
<feature type="compositionally biased region" description="Basic residues" evidence="5">
    <location>
        <begin position="37"/>
        <end position="46"/>
    </location>
</feature>
<dbReference type="AlphaFoldDB" id="A0AAV8D8Q4"/>
<dbReference type="SUPFAM" id="SSF52540">
    <property type="entry name" value="P-loop containing nucleoside triphosphate hydrolases"/>
    <property type="match status" value="1"/>
</dbReference>
<reference evidence="7" key="1">
    <citation type="submission" date="2022-08" db="EMBL/GenBank/DDBJ databases">
        <authorList>
            <person name="Marques A."/>
        </authorList>
    </citation>
    <scope>NUCLEOTIDE SEQUENCE</scope>
    <source>
        <strain evidence="7">RhyPub2mFocal</strain>
        <tissue evidence="7">Leaves</tissue>
    </source>
</reference>
<dbReference type="InterPro" id="IPR027417">
    <property type="entry name" value="P-loop_NTPase"/>
</dbReference>
<keyword evidence="4" id="KW-0067">ATP-binding</keyword>
<evidence type="ECO:0000256" key="4">
    <source>
        <dbReference type="ARBA" id="ARBA00022840"/>
    </source>
</evidence>
<dbReference type="PANTHER" id="PTHR47960">
    <property type="entry name" value="DEAD-BOX ATP-DEPENDENT RNA HELICASE 50"/>
    <property type="match status" value="1"/>
</dbReference>
<protein>
    <submittedName>
        <fullName evidence="7">ATP-dependent RNA helicase</fullName>
    </submittedName>
</protein>
<organism evidence="7 8">
    <name type="scientific">Rhynchospora pubera</name>
    <dbReference type="NCBI Taxonomy" id="906938"/>
    <lineage>
        <taxon>Eukaryota</taxon>
        <taxon>Viridiplantae</taxon>
        <taxon>Streptophyta</taxon>
        <taxon>Embryophyta</taxon>
        <taxon>Tracheophyta</taxon>
        <taxon>Spermatophyta</taxon>
        <taxon>Magnoliopsida</taxon>
        <taxon>Liliopsida</taxon>
        <taxon>Poales</taxon>
        <taxon>Cyperaceae</taxon>
        <taxon>Cyperoideae</taxon>
        <taxon>Rhynchosporeae</taxon>
        <taxon>Rhynchospora</taxon>
    </lineage>
</organism>
<proteinExistence type="predicted"/>
<accession>A0AAV8D8Q4</accession>
<gene>
    <name evidence="7" type="ORF">LUZ62_074241</name>
</gene>
<keyword evidence="1" id="KW-0547">Nucleotide-binding</keyword>
<dbReference type="GO" id="GO:0016787">
    <property type="term" value="F:hydrolase activity"/>
    <property type="evidence" value="ECO:0007669"/>
    <property type="project" value="UniProtKB-KW"/>
</dbReference>
<feature type="region of interest" description="Disordered" evidence="5">
    <location>
        <begin position="1"/>
        <end position="89"/>
    </location>
</feature>
<keyword evidence="8" id="KW-1185">Reference proteome</keyword>
<feature type="domain" description="DEAD/DEAH-box helicase" evidence="6">
    <location>
        <begin position="188"/>
        <end position="291"/>
    </location>
</feature>
<evidence type="ECO:0000256" key="3">
    <source>
        <dbReference type="ARBA" id="ARBA00022806"/>
    </source>
</evidence>
<evidence type="ECO:0000256" key="2">
    <source>
        <dbReference type="ARBA" id="ARBA00022801"/>
    </source>
</evidence>
<feature type="compositionally biased region" description="Basic residues" evidence="5">
    <location>
        <begin position="9"/>
        <end position="20"/>
    </location>
</feature>
<keyword evidence="3 7" id="KW-0347">Helicase</keyword>
<feature type="compositionally biased region" description="Basic and acidic residues" evidence="5">
    <location>
        <begin position="63"/>
        <end position="74"/>
    </location>
</feature>
<dbReference type="Gene3D" id="3.40.50.300">
    <property type="entry name" value="P-loop containing nucleotide triphosphate hydrolases"/>
    <property type="match status" value="1"/>
</dbReference>
<keyword evidence="2" id="KW-0378">Hydrolase</keyword>
<name>A0AAV8D8Q4_9POAL</name>
<evidence type="ECO:0000313" key="8">
    <source>
        <dbReference type="Proteomes" id="UP001140206"/>
    </source>
</evidence>
<dbReference type="Pfam" id="PF00270">
    <property type="entry name" value="DEAD"/>
    <property type="match status" value="1"/>
</dbReference>